<evidence type="ECO:0000313" key="4">
    <source>
        <dbReference type="Proteomes" id="UP000518752"/>
    </source>
</evidence>
<feature type="compositionally biased region" description="Low complexity" evidence="1">
    <location>
        <begin position="438"/>
        <end position="447"/>
    </location>
</feature>
<dbReference type="OrthoDB" id="3070251at2759"/>
<proteinExistence type="predicted"/>
<sequence>MAAQYEDDHPQLMQQIATINLSDPPLRHPFCHPDTLPPTMGELSARVDQGSIFPVSFGHTSIKQLKTQPMIAPNTPDPSDFVDFADKSYVKSTDGRDNRSTYHYDGNAAKSIKSASSSQTTPSKRDGRTEASAKSWLLGWLVHVDMFYCHVTHHVPYATPGFVQLAHILLPKAQINNNPLLLLYEFSLGMSVRSICLHSRLFIMPAVMHIHKLIDGQLIFIIPSLEVLRSALLYLNMVLDARSSKDQNEREKADFLWGQLRGGNLSAFVELADGNVHKYHIIPHPGANSWLRSLCFPCSGDGFYSHISPFAALLSAFRTLYAWKTLQSSAIDQEVDWSLLNALRTAGVPNIQEMVDITISIHSTMGLLAWAFMHETYRNVSWKGGSRSSEHFPERFPEYNLGHGLRFDGLGRSNNSGGGGSSSGDGADSSGGTGGPGSSFDAASGDASDGGAGDPGDDGRRDTGEPRGGSTNYDGTGLSAGGGDVFDNSSMPRSITANSIEPCLEDHSIFLPSISSSFSSWNHNNNSDGGVLAMEPNLHDPLLGPSPSQQIADEWCAKQLSPVSPPPMSPSPGPQRSLSSCTLSSSCPSILDSSSSATLLPYLFQKSLLSPPNLAVHSASPSILLLRMFQKFWYYQRPATSSAPGSTSISSAAR</sequence>
<name>A0A8H5CHD0_9AGAR</name>
<dbReference type="Proteomes" id="UP000518752">
    <property type="component" value="Unassembled WGS sequence"/>
</dbReference>
<feature type="region of interest" description="Disordered" evidence="1">
    <location>
        <begin position="560"/>
        <end position="580"/>
    </location>
</feature>
<organism evidence="2 4">
    <name type="scientific">Collybiopsis confluens</name>
    <dbReference type="NCBI Taxonomy" id="2823264"/>
    <lineage>
        <taxon>Eukaryota</taxon>
        <taxon>Fungi</taxon>
        <taxon>Dikarya</taxon>
        <taxon>Basidiomycota</taxon>
        <taxon>Agaricomycotina</taxon>
        <taxon>Agaricomycetes</taxon>
        <taxon>Agaricomycetidae</taxon>
        <taxon>Agaricales</taxon>
        <taxon>Marasmiineae</taxon>
        <taxon>Omphalotaceae</taxon>
        <taxon>Collybiopsis</taxon>
    </lineage>
</organism>
<feature type="compositionally biased region" description="Gly residues" evidence="1">
    <location>
        <begin position="416"/>
        <end position="437"/>
    </location>
</feature>
<dbReference type="AlphaFoldDB" id="A0A8H5CHD0"/>
<reference evidence="2 4" key="1">
    <citation type="journal article" date="2020" name="ISME J.">
        <title>Uncovering the hidden diversity of litter-decomposition mechanisms in mushroom-forming fungi.</title>
        <authorList>
            <person name="Floudas D."/>
            <person name="Bentzer J."/>
            <person name="Ahren D."/>
            <person name="Johansson T."/>
            <person name="Persson P."/>
            <person name="Tunlid A."/>
        </authorList>
    </citation>
    <scope>NUCLEOTIDE SEQUENCE [LARGE SCALE GENOMIC DNA]</scope>
    <source>
        <strain evidence="2 4">CBS 406.79</strain>
    </source>
</reference>
<gene>
    <name evidence="3" type="ORF">D9757_010189</name>
    <name evidence="2" type="ORF">D9757_014789</name>
</gene>
<dbReference type="EMBL" id="JAACJN010000500">
    <property type="protein sequence ID" value="KAF5341493.1"/>
    <property type="molecule type" value="Genomic_DNA"/>
</dbReference>
<feature type="region of interest" description="Disordered" evidence="1">
    <location>
        <begin position="410"/>
        <end position="490"/>
    </location>
</feature>
<evidence type="ECO:0000313" key="2">
    <source>
        <dbReference type="EMBL" id="KAF5341493.1"/>
    </source>
</evidence>
<accession>A0A8H5CHD0</accession>
<comment type="caution">
    <text evidence="2">The sequence shown here is derived from an EMBL/GenBank/DDBJ whole genome shotgun (WGS) entry which is preliminary data.</text>
</comment>
<protein>
    <submittedName>
        <fullName evidence="2">Uncharacterized protein</fullName>
    </submittedName>
</protein>
<feature type="compositionally biased region" description="Pro residues" evidence="1">
    <location>
        <begin position="563"/>
        <end position="573"/>
    </location>
</feature>
<evidence type="ECO:0000313" key="3">
    <source>
        <dbReference type="EMBL" id="KAF5374567.1"/>
    </source>
</evidence>
<keyword evidence="4" id="KW-1185">Reference proteome</keyword>
<evidence type="ECO:0000256" key="1">
    <source>
        <dbReference type="SAM" id="MobiDB-lite"/>
    </source>
</evidence>
<dbReference type="EMBL" id="JAACJN010000100">
    <property type="protein sequence ID" value="KAF5374567.1"/>
    <property type="molecule type" value="Genomic_DNA"/>
</dbReference>